<accession>A0A916T9D2</accession>
<organism evidence="4 5">
    <name type="scientific">Gordonia jinhuaensis</name>
    <dbReference type="NCBI Taxonomy" id="1517702"/>
    <lineage>
        <taxon>Bacteria</taxon>
        <taxon>Bacillati</taxon>
        <taxon>Actinomycetota</taxon>
        <taxon>Actinomycetes</taxon>
        <taxon>Mycobacteriales</taxon>
        <taxon>Gordoniaceae</taxon>
        <taxon>Gordonia</taxon>
    </lineage>
</organism>
<keyword evidence="2 4" id="KW-0378">Hydrolase</keyword>
<evidence type="ECO:0000313" key="5">
    <source>
        <dbReference type="Proteomes" id="UP000621454"/>
    </source>
</evidence>
<dbReference type="EC" id="3.5.1.118" evidence="2"/>
<dbReference type="InterPro" id="IPR026869">
    <property type="entry name" value="EgtC-like"/>
</dbReference>
<dbReference type="InterPro" id="IPR052373">
    <property type="entry name" value="Gamma-glu_amide_hydrolase"/>
</dbReference>
<name>A0A916T9D2_9ACTN</name>
<dbReference type="CDD" id="cd01908">
    <property type="entry name" value="YafJ"/>
    <property type="match status" value="1"/>
</dbReference>
<evidence type="ECO:0000256" key="1">
    <source>
        <dbReference type="ARBA" id="ARBA00022962"/>
    </source>
</evidence>
<dbReference type="InterPro" id="IPR017932">
    <property type="entry name" value="GATase_2_dom"/>
</dbReference>
<comment type="pathway">
    <text evidence="2">Amino-acid biosynthesis; ergothioneine biosynthesis.</text>
</comment>
<evidence type="ECO:0000256" key="2">
    <source>
        <dbReference type="HAMAP-Rule" id="MF_02036"/>
    </source>
</evidence>
<proteinExistence type="inferred from homology"/>
<keyword evidence="1 2" id="KW-0315">Glutamine amidotransferase</keyword>
<dbReference type="NCBIfam" id="TIGR03442">
    <property type="entry name" value="ergothioneine biosynthesis protein EgtC"/>
    <property type="match status" value="1"/>
</dbReference>
<dbReference type="Proteomes" id="UP000621454">
    <property type="component" value="Unassembled WGS sequence"/>
</dbReference>
<dbReference type="InterPro" id="IPR029055">
    <property type="entry name" value="Ntn_hydrolases_N"/>
</dbReference>
<dbReference type="PROSITE" id="PS51278">
    <property type="entry name" value="GATASE_TYPE_2"/>
    <property type="match status" value="1"/>
</dbReference>
<evidence type="ECO:0000259" key="3">
    <source>
        <dbReference type="PROSITE" id="PS51278"/>
    </source>
</evidence>
<dbReference type="PANTHER" id="PTHR43187:SF2">
    <property type="entry name" value="GAMMA-GLUTAMYL-HERCYNYLCYSTEINE SULFOXIDE HYDROLASE"/>
    <property type="match status" value="1"/>
</dbReference>
<keyword evidence="5" id="KW-1185">Reference proteome</keyword>
<comment type="function">
    <text evidence="2">Catalyzes the hydrolysis of the gamma-glutamyl amide bond of hercynyl-gamma-L-glutamyl-L-cysteine sulfoxide to produce hercynylcysteine sulfoxide, a step in the biosynthesis pathway of ergothioneine.</text>
</comment>
<reference evidence="4" key="2">
    <citation type="submission" date="2020-09" db="EMBL/GenBank/DDBJ databases">
        <authorList>
            <person name="Sun Q."/>
            <person name="Zhou Y."/>
        </authorList>
    </citation>
    <scope>NUCLEOTIDE SEQUENCE</scope>
    <source>
        <strain evidence="4">CGMCC 1.12827</strain>
    </source>
</reference>
<sequence>MCRHLAYLGAPRSVSHALTDGTHSLFEQSWAPTDMRCDAVMNADGWGVAWWPQASSAHAAAGPDAYRDEHPIWSDPAVRHTLTHVRATAIVAAVRSATVGMPISAQACAPFTDDGWAFSHNGVIAGWPQTLARLAPDVPVTEWMRTSAPTDSATLWTYVRHELAAGADPATLLSRVVTELCAQAPGSRLNLLLSDGDSVLATTCGHSLSVRHDADGVLIASEPTDGDPRWQPIDDHHLVVATSARVEITAL</sequence>
<dbReference type="EMBL" id="BMGC01000016">
    <property type="protein sequence ID" value="GGB35128.1"/>
    <property type="molecule type" value="Genomic_DNA"/>
</dbReference>
<reference evidence="4" key="1">
    <citation type="journal article" date="2014" name="Int. J. Syst. Evol. Microbiol.">
        <title>Complete genome sequence of Corynebacterium casei LMG S-19264T (=DSM 44701T), isolated from a smear-ripened cheese.</title>
        <authorList>
            <consortium name="US DOE Joint Genome Institute (JGI-PGF)"/>
            <person name="Walter F."/>
            <person name="Albersmeier A."/>
            <person name="Kalinowski J."/>
            <person name="Ruckert C."/>
        </authorList>
    </citation>
    <scope>NUCLEOTIDE SEQUENCE</scope>
    <source>
        <strain evidence="4">CGMCC 1.12827</strain>
    </source>
</reference>
<feature type="domain" description="Glutamine amidotransferase type-2" evidence="3">
    <location>
        <begin position="2"/>
        <end position="251"/>
    </location>
</feature>
<comment type="caution">
    <text evidence="4">The sequence shown here is derived from an EMBL/GenBank/DDBJ whole genome shotgun (WGS) entry which is preliminary data.</text>
</comment>
<dbReference type="RefSeq" id="WP_188586822.1">
    <property type="nucleotide sequence ID" value="NZ_BMGC01000016.1"/>
</dbReference>
<dbReference type="HAMAP" id="MF_02036">
    <property type="entry name" value="EgtC"/>
    <property type="match status" value="1"/>
</dbReference>
<dbReference type="PANTHER" id="PTHR43187">
    <property type="entry name" value="GLUTAMINE AMIDOTRANSFERASE DUG3-RELATED"/>
    <property type="match status" value="1"/>
</dbReference>
<dbReference type="AlphaFoldDB" id="A0A916T9D2"/>
<dbReference type="Pfam" id="PF13230">
    <property type="entry name" value="GATase_4"/>
    <property type="match status" value="1"/>
</dbReference>
<comment type="catalytic activity">
    <reaction evidence="2">
        <text>gamma-L-glutamyl-hercynylcysteine S-oxide + H2O = S-(hercyn-2-yl)-L-cysteine S-oxide + L-glutamate</text>
        <dbReference type="Rhea" id="RHEA:42684"/>
        <dbReference type="ChEBI" id="CHEBI:15377"/>
        <dbReference type="ChEBI" id="CHEBI:29985"/>
        <dbReference type="ChEBI" id="CHEBI:82703"/>
        <dbReference type="ChEBI" id="CHEBI:82706"/>
        <dbReference type="EC" id="3.5.1.118"/>
    </reaction>
</comment>
<dbReference type="InterPro" id="IPR032889">
    <property type="entry name" value="EgtC_Actinobacteria"/>
</dbReference>
<evidence type="ECO:0000313" key="4">
    <source>
        <dbReference type="EMBL" id="GGB35128.1"/>
    </source>
</evidence>
<dbReference type="InterPro" id="IPR017808">
    <property type="entry name" value="EgtC"/>
</dbReference>
<protein>
    <recommendedName>
        <fullName evidence="2">Gamma-glutamyl-hercynylcysteine sulfoxide hydrolase</fullName>
        <ecNumber evidence="2">3.5.1.118</ecNumber>
    </recommendedName>
    <alternativeName>
        <fullName evidence="2">Gamma-glutamyl hercynylcysteine S-oxide hydrolase</fullName>
    </alternativeName>
</protein>
<dbReference type="GO" id="GO:0016811">
    <property type="term" value="F:hydrolase activity, acting on carbon-nitrogen (but not peptide) bonds, in linear amides"/>
    <property type="evidence" value="ECO:0007669"/>
    <property type="project" value="UniProtKB-UniRule"/>
</dbReference>
<dbReference type="SUPFAM" id="SSF56235">
    <property type="entry name" value="N-terminal nucleophile aminohydrolases (Ntn hydrolases)"/>
    <property type="match status" value="1"/>
</dbReference>
<dbReference type="Gene3D" id="3.60.20.10">
    <property type="entry name" value="Glutamine Phosphoribosylpyrophosphate, subunit 1, domain 1"/>
    <property type="match status" value="1"/>
</dbReference>
<gene>
    <name evidence="2 4" type="primary">egtC</name>
    <name evidence="4" type="ORF">GCM10011489_23960</name>
</gene>
<dbReference type="GO" id="GO:0052699">
    <property type="term" value="P:ergothioneine biosynthetic process"/>
    <property type="evidence" value="ECO:0007669"/>
    <property type="project" value="UniProtKB-UniRule"/>
</dbReference>